<dbReference type="OrthoDB" id="1435710at2759"/>
<accession>A0A072UA39</accession>
<reference evidence="2" key="3">
    <citation type="submission" date="2015-04" db="UniProtKB">
        <authorList>
            <consortium name="EnsemblPlants"/>
        </authorList>
    </citation>
    <scope>IDENTIFICATION</scope>
    <source>
        <strain evidence="2">cv. Jemalong A17</strain>
    </source>
</reference>
<evidence type="ECO:0000313" key="3">
    <source>
        <dbReference type="Proteomes" id="UP000002051"/>
    </source>
</evidence>
<proteinExistence type="predicted"/>
<reference evidence="1 3" key="1">
    <citation type="journal article" date="2011" name="Nature">
        <title>The Medicago genome provides insight into the evolution of rhizobial symbioses.</title>
        <authorList>
            <person name="Young N.D."/>
            <person name="Debelle F."/>
            <person name="Oldroyd G.E."/>
            <person name="Geurts R."/>
            <person name="Cannon S.B."/>
            <person name="Udvardi M.K."/>
            <person name="Benedito V.A."/>
            <person name="Mayer K.F."/>
            <person name="Gouzy J."/>
            <person name="Schoof H."/>
            <person name="Van de Peer Y."/>
            <person name="Proost S."/>
            <person name="Cook D.R."/>
            <person name="Meyers B.C."/>
            <person name="Spannagl M."/>
            <person name="Cheung F."/>
            <person name="De Mita S."/>
            <person name="Krishnakumar V."/>
            <person name="Gundlach H."/>
            <person name="Zhou S."/>
            <person name="Mudge J."/>
            <person name="Bharti A.K."/>
            <person name="Murray J.D."/>
            <person name="Naoumkina M.A."/>
            <person name="Rosen B."/>
            <person name="Silverstein K.A."/>
            <person name="Tang H."/>
            <person name="Rombauts S."/>
            <person name="Zhao P.X."/>
            <person name="Zhou P."/>
            <person name="Barbe V."/>
            <person name="Bardou P."/>
            <person name="Bechner M."/>
            <person name="Bellec A."/>
            <person name="Berger A."/>
            <person name="Berges H."/>
            <person name="Bidwell S."/>
            <person name="Bisseling T."/>
            <person name="Choisne N."/>
            <person name="Couloux A."/>
            <person name="Denny R."/>
            <person name="Deshpande S."/>
            <person name="Dai X."/>
            <person name="Doyle J.J."/>
            <person name="Dudez A.M."/>
            <person name="Farmer A.D."/>
            <person name="Fouteau S."/>
            <person name="Franken C."/>
            <person name="Gibelin C."/>
            <person name="Gish J."/>
            <person name="Goldstein S."/>
            <person name="Gonzalez A.J."/>
            <person name="Green P.J."/>
            <person name="Hallab A."/>
            <person name="Hartog M."/>
            <person name="Hua A."/>
            <person name="Humphray S.J."/>
            <person name="Jeong D.H."/>
            <person name="Jing Y."/>
            <person name="Jocker A."/>
            <person name="Kenton S.M."/>
            <person name="Kim D.J."/>
            <person name="Klee K."/>
            <person name="Lai H."/>
            <person name="Lang C."/>
            <person name="Lin S."/>
            <person name="Macmil S.L."/>
            <person name="Magdelenat G."/>
            <person name="Matthews L."/>
            <person name="McCorrison J."/>
            <person name="Monaghan E.L."/>
            <person name="Mun J.H."/>
            <person name="Najar F.Z."/>
            <person name="Nicholson C."/>
            <person name="Noirot C."/>
            <person name="O'Bleness M."/>
            <person name="Paule C.R."/>
            <person name="Poulain J."/>
            <person name="Prion F."/>
            <person name="Qin B."/>
            <person name="Qu C."/>
            <person name="Retzel E.F."/>
            <person name="Riddle C."/>
            <person name="Sallet E."/>
            <person name="Samain S."/>
            <person name="Samson N."/>
            <person name="Sanders I."/>
            <person name="Saurat O."/>
            <person name="Scarpelli C."/>
            <person name="Schiex T."/>
            <person name="Segurens B."/>
            <person name="Severin A.J."/>
            <person name="Sherrier D.J."/>
            <person name="Shi R."/>
            <person name="Sims S."/>
            <person name="Singer S.R."/>
            <person name="Sinharoy S."/>
            <person name="Sterck L."/>
            <person name="Viollet A."/>
            <person name="Wang B.B."/>
            <person name="Wang K."/>
            <person name="Wang M."/>
            <person name="Wang X."/>
            <person name="Warfsmann J."/>
            <person name="Weissenbach J."/>
            <person name="White D.D."/>
            <person name="White J.D."/>
            <person name="Wiley G.B."/>
            <person name="Wincker P."/>
            <person name="Xing Y."/>
            <person name="Yang L."/>
            <person name="Yao Z."/>
            <person name="Ying F."/>
            <person name="Zhai J."/>
            <person name="Zhou L."/>
            <person name="Zuber A."/>
            <person name="Denarie J."/>
            <person name="Dixon R.A."/>
            <person name="May G.D."/>
            <person name="Schwartz D.C."/>
            <person name="Rogers J."/>
            <person name="Quetier F."/>
            <person name="Town C.D."/>
            <person name="Roe B.A."/>
        </authorList>
    </citation>
    <scope>NUCLEOTIDE SEQUENCE [LARGE SCALE GENOMIC DNA]</scope>
    <source>
        <strain evidence="1">A17</strain>
        <strain evidence="2 3">cv. Jemalong A17</strain>
    </source>
</reference>
<organism evidence="1 3">
    <name type="scientific">Medicago truncatula</name>
    <name type="common">Barrel medic</name>
    <name type="synonym">Medicago tribuloides</name>
    <dbReference type="NCBI Taxonomy" id="3880"/>
    <lineage>
        <taxon>Eukaryota</taxon>
        <taxon>Viridiplantae</taxon>
        <taxon>Streptophyta</taxon>
        <taxon>Embryophyta</taxon>
        <taxon>Tracheophyta</taxon>
        <taxon>Spermatophyta</taxon>
        <taxon>Magnoliopsida</taxon>
        <taxon>eudicotyledons</taxon>
        <taxon>Gunneridae</taxon>
        <taxon>Pentapetalae</taxon>
        <taxon>rosids</taxon>
        <taxon>fabids</taxon>
        <taxon>Fabales</taxon>
        <taxon>Fabaceae</taxon>
        <taxon>Papilionoideae</taxon>
        <taxon>50 kb inversion clade</taxon>
        <taxon>NPAAA clade</taxon>
        <taxon>Hologalegina</taxon>
        <taxon>IRL clade</taxon>
        <taxon>Trifolieae</taxon>
        <taxon>Medicago</taxon>
    </lineage>
</organism>
<reference evidence="1 3" key="2">
    <citation type="journal article" date="2014" name="BMC Genomics">
        <title>An improved genome release (version Mt4.0) for the model legume Medicago truncatula.</title>
        <authorList>
            <person name="Tang H."/>
            <person name="Krishnakumar V."/>
            <person name="Bidwell S."/>
            <person name="Rosen B."/>
            <person name="Chan A."/>
            <person name="Zhou S."/>
            <person name="Gentzbittel L."/>
            <person name="Childs K.L."/>
            <person name="Yandell M."/>
            <person name="Gundlach H."/>
            <person name="Mayer K.F."/>
            <person name="Schwartz D.C."/>
            <person name="Town C.D."/>
        </authorList>
    </citation>
    <scope>GENOME REANNOTATION</scope>
    <source>
        <strain evidence="1">A17</strain>
        <strain evidence="2 3">cv. Jemalong A17</strain>
    </source>
</reference>
<evidence type="ECO:0000313" key="1">
    <source>
        <dbReference type="EMBL" id="KEH26497.1"/>
    </source>
</evidence>
<keyword evidence="3" id="KW-1185">Reference proteome</keyword>
<dbReference type="KEGG" id="mtr:25497152"/>
<evidence type="ECO:0000313" key="2">
    <source>
        <dbReference type="EnsemblPlants" id="KEH26497"/>
    </source>
</evidence>
<dbReference type="HOGENOM" id="CLU_1680574_0_0_1"/>
<dbReference type="Proteomes" id="UP000002051">
    <property type="component" value="Chromosome 6"/>
</dbReference>
<dbReference type="EMBL" id="CM001222">
    <property type="protein sequence ID" value="KEH26497.1"/>
    <property type="molecule type" value="Genomic_DNA"/>
</dbReference>
<dbReference type="EnsemblPlants" id="KEH26497">
    <property type="protein sequence ID" value="KEH26497"/>
    <property type="gene ID" value="MTR_6g463250"/>
</dbReference>
<dbReference type="AlphaFoldDB" id="A0A072UA39"/>
<name>A0A072UA39_MEDTR</name>
<evidence type="ECO:0008006" key="4">
    <source>
        <dbReference type="Google" id="ProtNLM"/>
    </source>
</evidence>
<sequence>MLVFTYMDGRSQASNPLFEQGGPRIFSDFEDERCGNNNRNAEEINGDVIGSSDAFEGSHDQPNEVIPIVIKEMVDIMKIDLENFCLADVERYEFVGLDVAYLFYSWFGRTSGFSVRKGQVVRDQNGEDRGLTMETRKREPKNETRCGCNAKFRVHLDILVVFSNTKKLAYSLLD</sequence>
<gene>
    <name evidence="2" type="primary">25497152</name>
    <name evidence="1" type="ordered locus">MTR_6g463250</name>
</gene>
<protein>
    <recommendedName>
        <fullName evidence="4">FAR1 domain-containing protein</fullName>
    </recommendedName>
</protein>